<keyword evidence="18" id="KW-1133">Transmembrane helix</keyword>
<sequence>MAKKKKTITNTLESSLKKRFVLAFSATKKSLYHAFTAIKKKRKRDILFFFAKCFAFFLLFGLSLGLFLFFYYTYDLPRPEKFTESPFIQSTKIYDRTGKVILYDIYGEEKRVIVPFDKISSNLKNAVLASEDARFYQHGGIDFKALARSILVDLRLQSAKQGGSTITQQLIRSVYLTNQKTLSRKVREVVLSIELERRYSKDQILNWYLNAIPFGQNAYGAQAASQTYFNKPASDLSMAQAAVLTALIPAPSYYSPYGSHKKQLLQKKDYILDRMKELGYINEQQLKEAKEETLVFSDSLTPIKAPHFVMYVNKYLEDKYGEDFLKEKGLRVYTSIDWELQHYIEDVIATADKTNVQFNANNTAVVVIDPKTGQILSLVGSKDYFAKSYPKGCDEKTSGSCLFDPKFDVATMGLRQPGSSFKPFVYATSFKKGYTPSTILWDIKTEFNPYCSADGNQRKDQYGLNCYHPQDYDGGYRGMVSLKSSLAQSLNIPSVGLLYLTGLKDSLQTAQDLGITTLTEPDRYGLSLVLGGGEVTLLEMTSAYGVFATEGFKTPPVSVLKIEDSEGNIIEENRKQPTKVLDTQAARAINDILSDNNARAPIFGANNALRFDSYQVAAKTGTTQYYNDAWTMGYTPFASVGVWVGNNDNSSTNKKTGIGLAAPIWRKIIEKMLSTHPKEDFTAPEIPQNINPILLGQLPLDSTHSILHYINKNNPLGPAPENPAQDPLYFLWEEAVRNWVGTIEPTPEEMSPTETPPPTPTPTPTPTPSPEPPPPNY</sequence>
<dbReference type="Gene3D" id="1.10.3810.10">
    <property type="entry name" value="Biosynthetic peptidoglycan transglycosylase-like"/>
    <property type="match status" value="1"/>
</dbReference>
<dbReference type="InterPro" id="IPR050396">
    <property type="entry name" value="Glycosyltr_51/Transpeptidase"/>
</dbReference>
<evidence type="ECO:0000256" key="12">
    <source>
        <dbReference type="ARBA" id="ARBA00023136"/>
    </source>
</evidence>
<keyword evidence="12 18" id="KW-0472">Membrane</keyword>
<keyword evidence="11" id="KW-0573">Peptidoglycan synthesis</keyword>
<feature type="region of interest" description="Disordered" evidence="17">
    <location>
        <begin position="740"/>
        <end position="777"/>
    </location>
</feature>
<comment type="subcellular location">
    <subcellularLocation>
        <location evidence="1">Cell membrane</location>
    </subcellularLocation>
</comment>
<dbReference type="PANTHER" id="PTHR32282">
    <property type="entry name" value="BINDING PROTEIN TRANSPEPTIDASE, PUTATIVE-RELATED"/>
    <property type="match status" value="1"/>
</dbReference>
<comment type="similarity">
    <text evidence="2">In the C-terminal section; belongs to the transpeptidase family.</text>
</comment>
<keyword evidence="18" id="KW-0812">Transmembrane</keyword>
<evidence type="ECO:0000256" key="17">
    <source>
        <dbReference type="SAM" id="MobiDB-lite"/>
    </source>
</evidence>
<keyword evidence="13" id="KW-0511">Multifunctional enzyme</keyword>
<dbReference type="Pfam" id="PF00912">
    <property type="entry name" value="Transgly"/>
    <property type="match status" value="1"/>
</dbReference>
<evidence type="ECO:0000256" key="10">
    <source>
        <dbReference type="ARBA" id="ARBA00022960"/>
    </source>
</evidence>
<evidence type="ECO:0000256" key="8">
    <source>
        <dbReference type="ARBA" id="ARBA00022679"/>
    </source>
</evidence>
<keyword evidence="14" id="KW-0961">Cell wall biogenesis/degradation</keyword>
<name>A0A1G2HMT0_9BACT</name>
<dbReference type="GO" id="GO:0071555">
    <property type="term" value="P:cell wall organization"/>
    <property type="evidence" value="ECO:0007669"/>
    <property type="project" value="UniProtKB-KW"/>
</dbReference>
<evidence type="ECO:0000313" key="21">
    <source>
        <dbReference type="EMBL" id="OGZ63735.1"/>
    </source>
</evidence>
<dbReference type="GO" id="GO:0006508">
    <property type="term" value="P:proteolysis"/>
    <property type="evidence" value="ECO:0007669"/>
    <property type="project" value="UniProtKB-KW"/>
</dbReference>
<dbReference type="PANTHER" id="PTHR32282:SF11">
    <property type="entry name" value="PENICILLIN-BINDING PROTEIN 1B"/>
    <property type="match status" value="1"/>
</dbReference>
<keyword evidence="6" id="KW-0645">Protease</keyword>
<feature type="compositionally biased region" description="Pro residues" evidence="17">
    <location>
        <begin position="754"/>
        <end position="777"/>
    </location>
</feature>
<dbReference type="Proteomes" id="UP000176855">
    <property type="component" value="Unassembled WGS sequence"/>
</dbReference>
<dbReference type="InterPro" id="IPR001264">
    <property type="entry name" value="Glyco_trans_51"/>
</dbReference>
<dbReference type="InterPro" id="IPR036950">
    <property type="entry name" value="PBP_transglycosylase"/>
</dbReference>
<dbReference type="GO" id="GO:0008955">
    <property type="term" value="F:peptidoglycan glycosyltransferase activity"/>
    <property type="evidence" value="ECO:0007669"/>
    <property type="project" value="UniProtKB-EC"/>
</dbReference>
<evidence type="ECO:0000256" key="4">
    <source>
        <dbReference type="ARBA" id="ARBA00022475"/>
    </source>
</evidence>
<keyword evidence="10" id="KW-0133">Cell shape</keyword>
<keyword evidence="5" id="KW-0121">Carboxypeptidase</keyword>
<evidence type="ECO:0000259" key="20">
    <source>
        <dbReference type="Pfam" id="PF00912"/>
    </source>
</evidence>
<evidence type="ECO:0000256" key="11">
    <source>
        <dbReference type="ARBA" id="ARBA00022984"/>
    </source>
</evidence>
<dbReference type="SUPFAM" id="SSF53955">
    <property type="entry name" value="Lysozyme-like"/>
    <property type="match status" value="1"/>
</dbReference>
<comment type="catalytic activity">
    <reaction evidence="16">
        <text>[GlcNAc-(1-&gt;4)-Mur2Ac(oyl-L-Ala-gamma-D-Glu-L-Lys-D-Ala-D-Ala)](n)-di-trans,octa-cis-undecaprenyl diphosphate + beta-D-GlcNAc-(1-&gt;4)-Mur2Ac(oyl-L-Ala-gamma-D-Glu-L-Lys-D-Ala-D-Ala)-di-trans,octa-cis-undecaprenyl diphosphate = [GlcNAc-(1-&gt;4)-Mur2Ac(oyl-L-Ala-gamma-D-Glu-L-Lys-D-Ala-D-Ala)](n+1)-di-trans,octa-cis-undecaprenyl diphosphate + di-trans,octa-cis-undecaprenyl diphosphate + H(+)</text>
        <dbReference type="Rhea" id="RHEA:23708"/>
        <dbReference type="Rhea" id="RHEA-COMP:9602"/>
        <dbReference type="Rhea" id="RHEA-COMP:9603"/>
        <dbReference type="ChEBI" id="CHEBI:15378"/>
        <dbReference type="ChEBI" id="CHEBI:58405"/>
        <dbReference type="ChEBI" id="CHEBI:60033"/>
        <dbReference type="ChEBI" id="CHEBI:78435"/>
        <dbReference type="EC" id="2.4.99.28"/>
    </reaction>
</comment>
<dbReference type="EMBL" id="MHOO01000011">
    <property type="protein sequence ID" value="OGZ63735.1"/>
    <property type="molecule type" value="Genomic_DNA"/>
</dbReference>
<dbReference type="STRING" id="1802202.A2730_00380"/>
<reference evidence="21 22" key="1">
    <citation type="journal article" date="2016" name="Nat. Commun.">
        <title>Thousands of microbial genomes shed light on interconnected biogeochemical processes in an aquifer system.</title>
        <authorList>
            <person name="Anantharaman K."/>
            <person name="Brown C.T."/>
            <person name="Hug L.A."/>
            <person name="Sharon I."/>
            <person name="Castelle C.J."/>
            <person name="Probst A.J."/>
            <person name="Thomas B.C."/>
            <person name="Singh A."/>
            <person name="Wilkins M.J."/>
            <person name="Karaoz U."/>
            <person name="Brodie E.L."/>
            <person name="Williams K.H."/>
            <person name="Hubbard S.S."/>
            <person name="Banfield J.F."/>
        </authorList>
    </citation>
    <scope>NUCLEOTIDE SEQUENCE [LARGE SCALE GENOMIC DNA]</scope>
</reference>
<dbReference type="GO" id="GO:0009002">
    <property type="term" value="F:serine-type D-Ala-D-Ala carboxypeptidase activity"/>
    <property type="evidence" value="ECO:0007669"/>
    <property type="project" value="UniProtKB-EC"/>
</dbReference>
<comment type="caution">
    <text evidence="21">The sequence shown here is derived from an EMBL/GenBank/DDBJ whole genome shotgun (WGS) entry which is preliminary data.</text>
</comment>
<evidence type="ECO:0000256" key="9">
    <source>
        <dbReference type="ARBA" id="ARBA00022801"/>
    </source>
</evidence>
<gene>
    <name evidence="21" type="ORF">A2730_00380</name>
</gene>
<comment type="similarity">
    <text evidence="3">In the N-terminal section; belongs to the glycosyltransferase 51 family.</text>
</comment>
<evidence type="ECO:0000256" key="13">
    <source>
        <dbReference type="ARBA" id="ARBA00023268"/>
    </source>
</evidence>
<organism evidence="21 22">
    <name type="scientific">Candidatus Staskawiczbacteria bacterium RIFCSPHIGHO2_01_FULL_39_25</name>
    <dbReference type="NCBI Taxonomy" id="1802202"/>
    <lineage>
        <taxon>Bacteria</taxon>
        <taxon>Candidatus Staskawicziibacteriota</taxon>
    </lineage>
</organism>
<dbReference type="GO" id="GO:0009252">
    <property type="term" value="P:peptidoglycan biosynthetic process"/>
    <property type="evidence" value="ECO:0007669"/>
    <property type="project" value="UniProtKB-KW"/>
</dbReference>
<dbReference type="GO" id="GO:0030288">
    <property type="term" value="C:outer membrane-bounded periplasmic space"/>
    <property type="evidence" value="ECO:0007669"/>
    <property type="project" value="TreeGrafter"/>
</dbReference>
<dbReference type="AlphaFoldDB" id="A0A1G2HMT0"/>
<keyword evidence="4" id="KW-1003">Cell membrane</keyword>
<dbReference type="Pfam" id="PF00905">
    <property type="entry name" value="Transpeptidase"/>
    <property type="match status" value="1"/>
</dbReference>
<evidence type="ECO:0000256" key="6">
    <source>
        <dbReference type="ARBA" id="ARBA00022670"/>
    </source>
</evidence>
<dbReference type="InterPro" id="IPR012338">
    <property type="entry name" value="Beta-lactam/transpept-like"/>
</dbReference>
<dbReference type="SUPFAM" id="SSF56601">
    <property type="entry name" value="beta-lactamase/transpeptidase-like"/>
    <property type="match status" value="1"/>
</dbReference>
<feature type="domain" description="Penicillin-binding protein transpeptidase" evidence="19">
    <location>
        <begin position="364"/>
        <end position="670"/>
    </location>
</feature>
<feature type="compositionally biased region" description="Low complexity" evidence="17">
    <location>
        <begin position="744"/>
        <end position="753"/>
    </location>
</feature>
<dbReference type="InterPro" id="IPR023346">
    <property type="entry name" value="Lysozyme-like_dom_sf"/>
</dbReference>
<dbReference type="GO" id="GO:0008360">
    <property type="term" value="P:regulation of cell shape"/>
    <property type="evidence" value="ECO:0007669"/>
    <property type="project" value="UniProtKB-KW"/>
</dbReference>
<evidence type="ECO:0000256" key="5">
    <source>
        <dbReference type="ARBA" id="ARBA00022645"/>
    </source>
</evidence>
<keyword evidence="8" id="KW-0808">Transferase</keyword>
<accession>A0A1G2HMT0</accession>
<evidence type="ECO:0000256" key="15">
    <source>
        <dbReference type="ARBA" id="ARBA00034000"/>
    </source>
</evidence>
<keyword evidence="7" id="KW-0328">Glycosyltransferase</keyword>
<comment type="catalytic activity">
    <reaction evidence="15">
        <text>Preferential cleavage: (Ac)2-L-Lys-D-Ala-|-D-Ala. Also transpeptidation of peptidyl-alanyl moieties that are N-acyl substituents of D-alanine.</text>
        <dbReference type="EC" id="3.4.16.4"/>
    </reaction>
</comment>
<evidence type="ECO:0000256" key="14">
    <source>
        <dbReference type="ARBA" id="ARBA00023316"/>
    </source>
</evidence>
<dbReference type="InterPro" id="IPR001460">
    <property type="entry name" value="PCN-bd_Tpept"/>
</dbReference>
<evidence type="ECO:0000256" key="3">
    <source>
        <dbReference type="ARBA" id="ARBA00007739"/>
    </source>
</evidence>
<evidence type="ECO:0000259" key="19">
    <source>
        <dbReference type="Pfam" id="PF00905"/>
    </source>
</evidence>
<evidence type="ECO:0000313" key="22">
    <source>
        <dbReference type="Proteomes" id="UP000176855"/>
    </source>
</evidence>
<dbReference type="FunFam" id="1.10.3810.10:FF:000001">
    <property type="entry name" value="Penicillin-binding protein 1A"/>
    <property type="match status" value="1"/>
</dbReference>
<dbReference type="NCBIfam" id="TIGR02074">
    <property type="entry name" value="PBP_1a_fam"/>
    <property type="match status" value="1"/>
</dbReference>
<evidence type="ECO:0000256" key="1">
    <source>
        <dbReference type="ARBA" id="ARBA00004236"/>
    </source>
</evidence>
<feature type="domain" description="Glycosyl transferase family 51" evidence="20">
    <location>
        <begin position="105"/>
        <end position="276"/>
    </location>
</feature>
<evidence type="ECO:0000256" key="2">
    <source>
        <dbReference type="ARBA" id="ARBA00007090"/>
    </source>
</evidence>
<proteinExistence type="inferred from homology"/>
<evidence type="ECO:0000256" key="7">
    <source>
        <dbReference type="ARBA" id="ARBA00022676"/>
    </source>
</evidence>
<evidence type="ECO:0000256" key="18">
    <source>
        <dbReference type="SAM" id="Phobius"/>
    </source>
</evidence>
<dbReference type="GO" id="GO:0008658">
    <property type="term" value="F:penicillin binding"/>
    <property type="evidence" value="ECO:0007669"/>
    <property type="project" value="InterPro"/>
</dbReference>
<keyword evidence="9" id="KW-0378">Hydrolase</keyword>
<dbReference type="Gene3D" id="3.40.710.10">
    <property type="entry name" value="DD-peptidase/beta-lactamase superfamily"/>
    <property type="match status" value="1"/>
</dbReference>
<feature type="transmembrane region" description="Helical" evidence="18">
    <location>
        <begin position="46"/>
        <end position="72"/>
    </location>
</feature>
<dbReference type="GO" id="GO:0005886">
    <property type="term" value="C:plasma membrane"/>
    <property type="evidence" value="ECO:0007669"/>
    <property type="project" value="UniProtKB-SubCell"/>
</dbReference>
<evidence type="ECO:0000256" key="16">
    <source>
        <dbReference type="ARBA" id="ARBA00049902"/>
    </source>
</evidence>
<protein>
    <submittedName>
        <fullName evidence="21">Uncharacterized protein</fullName>
    </submittedName>
</protein>